<dbReference type="RefSeq" id="WP_273630195.1">
    <property type="nucleotide sequence ID" value="NZ_CP117167.1"/>
</dbReference>
<gene>
    <name evidence="2" type="ORF">PQO05_24975</name>
</gene>
<dbReference type="InterPro" id="IPR013216">
    <property type="entry name" value="Methyltransf_11"/>
</dbReference>
<dbReference type="GO" id="GO:0032259">
    <property type="term" value="P:methylation"/>
    <property type="evidence" value="ECO:0007669"/>
    <property type="project" value="UniProtKB-KW"/>
</dbReference>
<feature type="domain" description="Methyltransferase type 11" evidence="1">
    <location>
        <begin position="102"/>
        <end position="177"/>
    </location>
</feature>
<dbReference type="GO" id="GO:0008168">
    <property type="term" value="F:methyltransferase activity"/>
    <property type="evidence" value="ECO:0007669"/>
    <property type="project" value="UniProtKB-KW"/>
</dbReference>
<reference evidence="2 3" key="1">
    <citation type="submission" date="2023-02" db="EMBL/GenBank/DDBJ databases">
        <title>Genome sequence of Mucilaginibacter jinjuensis strain KACC 16571.</title>
        <authorList>
            <person name="Kim S."/>
            <person name="Heo J."/>
            <person name="Kwon S.-W."/>
        </authorList>
    </citation>
    <scope>NUCLEOTIDE SEQUENCE [LARGE SCALE GENOMIC DNA]</scope>
    <source>
        <strain evidence="2 3">KACC 16571</strain>
    </source>
</reference>
<evidence type="ECO:0000313" key="2">
    <source>
        <dbReference type="EMBL" id="WCT11991.1"/>
    </source>
</evidence>
<dbReference type="EMBL" id="CP117167">
    <property type="protein sequence ID" value="WCT11991.1"/>
    <property type="molecule type" value="Genomic_DNA"/>
</dbReference>
<protein>
    <submittedName>
        <fullName evidence="2">Methyltransferase domain-containing protein</fullName>
    </submittedName>
</protein>
<keyword evidence="2" id="KW-0808">Transferase</keyword>
<dbReference type="Proteomes" id="UP001216139">
    <property type="component" value="Chromosome"/>
</dbReference>
<evidence type="ECO:0000259" key="1">
    <source>
        <dbReference type="Pfam" id="PF08241"/>
    </source>
</evidence>
<accession>A0ABY7T7Z9</accession>
<name>A0ABY7T7Z9_9SPHI</name>
<dbReference type="Gene3D" id="3.40.50.150">
    <property type="entry name" value="Vaccinia Virus protein VP39"/>
    <property type="match status" value="1"/>
</dbReference>
<organism evidence="2 3">
    <name type="scientific">Mucilaginibacter jinjuensis</name>
    <dbReference type="NCBI Taxonomy" id="1176721"/>
    <lineage>
        <taxon>Bacteria</taxon>
        <taxon>Pseudomonadati</taxon>
        <taxon>Bacteroidota</taxon>
        <taxon>Sphingobacteriia</taxon>
        <taxon>Sphingobacteriales</taxon>
        <taxon>Sphingobacteriaceae</taxon>
        <taxon>Mucilaginibacter</taxon>
    </lineage>
</organism>
<keyword evidence="3" id="KW-1185">Reference proteome</keyword>
<dbReference type="PANTHER" id="PTHR43591">
    <property type="entry name" value="METHYLTRANSFERASE"/>
    <property type="match status" value="1"/>
</dbReference>
<dbReference type="SUPFAM" id="SSF53335">
    <property type="entry name" value="S-adenosyl-L-methionine-dependent methyltransferases"/>
    <property type="match status" value="1"/>
</dbReference>
<sequence length="260" mass="31138">MIELLKQYIPYPLIKAHRNVLRRWESRKLKGDKVLCPICNSRFEKFATYRPSGRKNTRCINCRSLPRHRLLYFYLQQRTNIFNRGQKLRVLHFAPEFQFYTLLAKQPDLEYTTCDLSPKSPDFREVKDIKKADITQLSFADNSFDVILCNHVLEHITDDRQAMRELYRVMAPGGWGIFMVPLIFRNEETYEDPSITKPSERRKAFGQYDHVRRYGRDYLDRLRSAGFEVTADRYAENFMEHDIQRFGFNPYDRIVLCKKQ</sequence>
<dbReference type="InterPro" id="IPR029063">
    <property type="entry name" value="SAM-dependent_MTases_sf"/>
</dbReference>
<proteinExistence type="predicted"/>
<evidence type="ECO:0000313" key="3">
    <source>
        <dbReference type="Proteomes" id="UP001216139"/>
    </source>
</evidence>
<keyword evidence="2" id="KW-0489">Methyltransferase</keyword>
<dbReference type="CDD" id="cd02440">
    <property type="entry name" value="AdoMet_MTases"/>
    <property type="match status" value="1"/>
</dbReference>
<dbReference type="Pfam" id="PF08241">
    <property type="entry name" value="Methyltransf_11"/>
    <property type="match status" value="1"/>
</dbReference>